<keyword evidence="3 7" id="KW-0812">Transmembrane</keyword>
<feature type="transmembrane region" description="Helical" evidence="7">
    <location>
        <begin position="101"/>
        <end position="121"/>
    </location>
</feature>
<reference evidence="8 9" key="1">
    <citation type="submission" date="2024-10" db="EMBL/GenBank/DDBJ databases">
        <title>Updated reference genomes for cyclostephanoid diatoms.</title>
        <authorList>
            <person name="Roberts W.R."/>
            <person name="Alverson A.J."/>
        </authorList>
    </citation>
    <scope>NUCLEOTIDE SEQUENCE [LARGE SCALE GENOMIC DNA]</scope>
    <source>
        <strain evidence="8 9">AJA228-03</strain>
    </source>
</reference>
<feature type="region of interest" description="Disordered" evidence="6">
    <location>
        <begin position="655"/>
        <end position="678"/>
    </location>
</feature>
<protein>
    <recommendedName>
        <fullName evidence="10">LMBR1-like membrane protein</fullName>
    </recommendedName>
</protein>
<feature type="region of interest" description="Disordered" evidence="6">
    <location>
        <begin position="323"/>
        <end position="364"/>
    </location>
</feature>
<evidence type="ECO:0000313" key="8">
    <source>
        <dbReference type="EMBL" id="KAL3817581.1"/>
    </source>
</evidence>
<proteinExistence type="inferred from homology"/>
<dbReference type="Pfam" id="PF04791">
    <property type="entry name" value="LMBR1"/>
    <property type="match status" value="1"/>
</dbReference>
<feature type="transmembrane region" description="Helical" evidence="7">
    <location>
        <begin position="583"/>
        <end position="606"/>
    </location>
</feature>
<feature type="transmembrane region" description="Helical" evidence="7">
    <location>
        <begin position="167"/>
        <end position="195"/>
    </location>
</feature>
<keyword evidence="5 7" id="KW-0472">Membrane</keyword>
<evidence type="ECO:0000256" key="7">
    <source>
        <dbReference type="SAM" id="Phobius"/>
    </source>
</evidence>
<organism evidence="8 9">
    <name type="scientific">Cyclostephanos tholiformis</name>
    <dbReference type="NCBI Taxonomy" id="382380"/>
    <lineage>
        <taxon>Eukaryota</taxon>
        <taxon>Sar</taxon>
        <taxon>Stramenopiles</taxon>
        <taxon>Ochrophyta</taxon>
        <taxon>Bacillariophyta</taxon>
        <taxon>Coscinodiscophyceae</taxon>
        <taxon>Thalassiosirophycidae</taxon>
        <taxon>Stephanodiscales</taxon>
        <taxon>Stephanodiscaceae</taxon>
        <taxon>Cyclostephanos</taxon>
    </lineage>
</organism>
<gene>
    <name evidence="8" type="ORF">ACHAXA_006470</name>
</gene>
<evidence type="ECO:0000313" key="9">
    <source>
        <dbReference type="Proteomes" id="UP001530377"/>
    </source>
</evidence>
<dbReference type="AlphaFoldDB" id="A0ABD3RZE6"/>
<dbReference type="InterPro" id="IPR006876">
    <property type="entry name" value="LMBR1-like_membr_prot"/>
</dbReference>
<accession>A0ABD3RZE6</accession>
<name>A0ABD3RZE6_9STRA</name>
<evidence type="ECO:0000256" key="6">
    <source>
        <dbReference type="SAM" id="MobiDB-lite"/>
    </source>
</evidence>
<feature type="compositionally biased region" description="Basic and acidic residues" evidence="6">
    <location>
        <begin position="668"/>
        <end position="678"/>
    </location>
</feature>
<dbReference type="Proteomes" id="UP001530377">
    <property type="component" value="Unassembled WGS sequence"/>
</dbReference>
<dbReference type="PANTHER" id="PTHR21355">
    <property type="entry name" value="G-PROTEIN COUPLED RECEPTOR-ASSOCIATED PROTEIN LMBRD2"/>
    <property type="match status" value="1"/>
</dbReference>
<evidence type="ECO:0008006" key="10">
    <source>
        <dbReference type="Google" id="ProtNLM"/>
    </source>
</evidence>
<comment type="subcellular location">
    <subcellularLocation>
        <location evidence="1">Membrane</location>
        <topology evidence="1">Multi-pass membrane protein</topology>
    </subcellularLocation>
</comment>
<dbReference type="PANTHER" id="PTHR21355:SF0">
    <property type="entry name" value="G-PROTEIN COUPLED RECEPTOR-ASSOCIATED PROTEIN LMBRD2"/>
    <property type="match status" value="1"/>
</dbReference>
<feature type="transmembrane region" description="Helical" evidence="7">
    <location>
        <begin position="142"/>
        <end position="161"/>
    </location>
</feature>
<feature type="transmembrane region" description="Helical" evidence="7">
    <location>
        <begin position="6"/>
        <end position="25"/>
    </location>
</feature>
<evidence type="ECO:0000256" key="5">
    <source>
        <dbReference type="ARBA" id="ARBA00023136"/>
    </source>
</evidence>
<evidence type="ECO:0000256" key="3">
    <source>
        <dbReference type="ARBA" id="ARBA00022692"/>
    </source>
</evidence>
<feature type="transmembrane region" description="Helical" evidence="7">
    <location>
        <begin position="542"/>
        <end position="563"/>
    </location>
</feature>
<comment type="caution">
    <text evidence="8">The sequence shown here is derived from an EMBL/GenBank/DDBJ whole genome shotgun (WGS) entry which is preliminary data.</text>
</comment>
<keyword evidence="4 7" id="KW-1133">Transmembrane helix</keyword>
<comment type="similarity">
    <text evidence="2">Belongs to the LIMR family.</text>
</comment>
<feature type="region of interest" description="Disordered" evidence="6">
    <location>
        <begin position="69"/>
        <end position="89"/>
    </location>
</feature>
<feature type="compositionally biased region" description="Gly residues" evidence="6">
    <location>
        <begin position="330"/>
        <end position="351"/>
    </location>
</feature>
<feature type="compositionally biased region" description="Acidic residues" evidence="6">
    <location>
        <begin position="69"/>
        <end position="82"/>
    </location>
</feature>
<evidence type="ECO:0000256" key="2">
    <source>
        <dbReference type="ARBA" id="ARBA00010487"/>
    </source>
</evidence>
<feature type="transmembrane region" description="Helical" evidence="7">
    <location>
        <begin position="32"/>
        <end position="54"/>
    </location>
</feature>
<dbReference type="InterPro" id="IPR051584">
    <property type="entry name" value="GPCR-associated_LMBR1"/>
</dbReference>
<keyword evidence="9" id="KW-1185">Reference proteome</keyword>
<dbReference type="EMBL" id="JALLPB020000099">
    <property type="protein sequence ID" value="KAL3817581.1"/>
    <property type="molecule type" value="Genomic_DNA"/>
</dbReference>
<evidence type="ECO:0000256" key="1">
    <source>
        <dbReference type="ARBA" id="ARBA00004141"/>
    </source>
</evidence>
<sequence>MGMEESRTLLPLAIILFATSTWFVIHHAKRGTSFVVVLLSIASFGLGSAAVALLPIDLSYASSSIVESDGDNGDLDNDEDGGTDPTTTAPTHNPTYLSWRVTYWATFFLAWLVLPIVRETLLSGHFVLHRRLRDGAYRSFRSILLMLCFGVLSVIGMAVHLRSLHLVAVVLPVLMALSNTYGLLLVSLLLGNGLVNIPKRLWRMARPANELRRVRIVSCGAEEELFDSVMALEDVEDRIEEVCRAAVCLREENASSGLGGGLGGVSMMEDVEDGEVGPRIRRRWRWCIGTSCTLCAVDEVTEFHECLEVLVRRKNETADLCSERRTRSRTGGGSRGCGGSSPRRCGGGGRCGESDDAEDADAGNDYGGGEINTMDITYLVHLNGQLKMAQERVTSAQLRWNHLMEHSRLFSALMEDDYNYISDEHPSYYRKLQHHLQRLWVRYLRYPTYRCVSLITAVLSIFVLLSEVTLAAPLNLSPFSWTLHALDKYYHHENSSTRILFQISALVPLLYMSVCVYACLFQMSLMGPYCLRGNRQSTGVALVFNAQYLVRLQFPLGYNYLLMLKYDMTHCAFNAIMNDMSTIPFFGTSFTVYAPLAILAVCLFTLCDFYPRILRFLGIEHEDALLLGDVDELDGKVNEGIQLMKRDAERMGMGSSLVGGSASPEKQSLNERKSNIIV</sequence>
<feature type="transmembrane region" description="Helical" evidence="7">
    <location>
        <begin position="452"/>
        <end position="474"/>
    </location>
</feature>
<evidence type="ECO:0000256" key="4">
    <source>
        <dbReference type="ARBA" id="ARBA00022989"/>
    </source>
</evidence>
<dbReference type="GO" id="GO:0016020">
    <property type="term" value="C:membrane"/>
    <property type="evidence" value="ECO:0007669"/>
    <property type="project" value="UniProtKB-SubCell"/>
</dbReference>
<feature type="transmembrane region" description="Helical" evidence="7">
    <location>
        <begin position="499"/>
        <end position="521"/>
    </location>
</feature>